<sequence length="91" mass="10466">MLADQDLELHGYAIVKETRRTGPTVYKILERLSAMGWLEARWEDRADEPNRPRRRFYRLTTDGRVEAAALLAQRRPVRPSASPRPALGHGQ</sequence>
<evidence type="ECO:0000259" key="1">
    <source>
        <dbReference type="Pfam" id="PF03551"/>
    </source>
</evidence>
<keyword evidence="3" id="KW-1185">Reference proteome</keyword>
<proteinExistence type="predicted"/>
<feature type="domain" description="Transcription regulator PadR N-terminal" evidence="1">
    <location>
        <begin position="7"/>
        <end position="68"/>
    </location>
</feature>
<dbReference type="PANTHER" id="PTHR33169:SF14">
    <property type="entry name" value="TRANSCRIPTIONAL REGULATOR RV3488"/>
    <property type="match status" value="1"/>
</dbReference>
<dbReference type="Proteomes" id="UP000603200">
    <property type="component" value="Unassembled WGS sequence"/>
</dbReference>
<evidence type="ECO:0000313" key="2">
    <source>
        <dbReference type="EMBL" id="GIE24808.1"/>
    </source>
</evidence>
<dbReference type="InterPro" id="IPR036390">
    <property type="entry name" value="WH_DNA-bd_sf"/>
</dbReference>
<reference evidence="2 3" key="1">
    <citation type="submission" date="2021-01" db="EMBL/GenBank/DDBJ databases">
        <title>Whole genome shotgun sequence of Actinoplanes humidus NBRC 14915.</title>
        <authorList>
            <person name="Komaki H."/>
            <person name="Tamura T."/>
        </authorList>
    </citation>
    <scope>NUCLEOTIDE SEQUENCE [LARGE SCALE GENOMIC DNA]</scope>
    <source>
        <strain evidence="2 3">NBRC 14915</strain>
    </source>
</reference>
<dbReference type="InterPro" id="IPR052509">
    <property type="entry name" value="Metal_resp_DNA-bind_regulator"/>
</dbReference>
<organism evidence="2 3">
    <name type="scientific">Winogradskya humida</name>
    <dbReference type="NCBI Taxonomy" id="113566"/>
    <lineage>
        <taxon>Bacteria</taxon>
        <taxon>Bacillati</taxon>
        <taxon>Actinomycetota</taxon>
        <taxon>Actinomycetes</taxon>
        <taxon>Micromonosporales</taxon>
        <taxon>Micromonosporaceae</taxon>
        <taxon>Winogradskya</taxon>
    </lineage>
</organism>
<name>A0ABQ4A1T4_9ACTN</name>
<comment type="caution">
    <text evidence="2">The sequence shown here is derived from an EMBL/GenBank/DDBJ whole genome shotgun (WGS) entry which is preliminary data.</text>
</comment>
<dbReference type="InterPro" id="IPR005149">
    <property type="entry name" value="Tscrpt_reg_PadR_N"/>
</dbReference>
<dbReference type="InterPro" id="IPR036388">
    <property type="entry name" value="WH-like_DNA-bd_sf"/>
</dbReference>
<dbReference type="SUPFAM" id="SSF46785">
    <property type="entry name" value="Winged helix' DNA-binding domain"/>
    <property type="match status" value="1"/>
</dbReference>
<protein>
    <recommendedName>
        <fullName evidence="1">Transcription regulator PadR N-terminal domain-containing protein</fullName>
    </recommendedName>
</protein>
<accession>A0ABQ4A1T4</accession>
<dbReference type="Gene3D" id="1.10.10.10">
    <property type="entry name" value="Winged helix-like DNA-binding domain superfamily/Winged helix DNA-binding domain"/>
    <property type="match status" value="1"/>
</dbReference>
<dbReference type="Pfam" id="PF03551">
    <property type="entry name" value="PadR"/>
    <property type="match status" value="1"/>
</dbReference>
<dbReference type="EMBL" id="BOMN01000113">
    <property type="protein sequence ID" value="GIE24808.1"/>
    <property type="molecule type" value="Genomic_DNA"/>
</dbReference>
<gene>
    <name evidence="2" type="ORF">Ahu01nite_079100</name>
</gene>
<dbReference type="PANTHER" id="PTHR33169">
    <property type="entry name" value="PADR-FAMILY TRANSCRIPTIONAL REGULATOR"/>
    <property type="match status" value="1"/>
</dbReference>
<evidence type="ECO:0000313" key="3">
    <source>
        <dbReference type="Proteomes" id="UP000603200"/>
    </source>
</evidence>